<evidence type="ECO:0000256" key="9">
    <source>
        <dbReference type="SAM" id="MobiDB-lite"/>
    </source>
</evidence>
<dbReference type="InterPro" id="IPR027256">
    <property type="entry name" value="P-typ_ATPase_IB"/>
</dbReference>
<keyword evidence="5" id="KW-1278">Translocase</keyword>
<dbReference type="PROSITE" id="PS00154">
    <property type="entry name" value="ATPASE_E1_E2"/>
    <property type="match status" value="1"/>
</dbReference>
<dbReference type="GO" id="GO:0016020">
    <property type="term" value="C:membrane"/>
    <property type="evidence" value="ECO:0007669"/>
    <property type="project" value="UniProtKB-SubCell"/>
</dbReference>
<feature type="region of interest" description="Disordered" evidence="9">
    <location>
        <begin position="579"/>
        <end position="634"/>
    </location>
</feature>
<dbReference type="InterPro" id="IPR051014">
    <property type="entry name" value="Cation_Transport_ATPase_IB"/>
</dbReference>
<keyword evidence="8" id="KW-0547">Nucleotide-binding</keyword>
<dbReference type="InterPro" id="IPR059000">
    <property type="entry name" value="ATPase_P-type_domA"/>
</dbReference>
<feature type="domain" description="P-type ATPase A" evidence="10">
    <location>
        <begin position="15"/>
        <end position="105"/>
    </location>
</feature>
<dbReference type="PRINTS" id="PR00119">
    <property type="entry name" value="CATATPASE"/>
</dbReference>
<organism evidence="12 13">
    <name type="scientific">Spirodela intermedia</name>
    <name type="common">Intermediate duckweed</name>
    <dbReference type="NCBI Taxonomy" id="51605"/>
    <lineage>
        <taxon>Eukaryota</taxon>
        <taxon>Viridiplantae</taxon>
        <taxon>Streptophyta</taxon>
        <taxon>Embryophyta</taxon>
        <taxon>Tracheophyta</taxon>
        <taxon>Spermatophyta</taxon>
        <taxon>Magnoliopsida</taxon>
        <taxon>Liliopsida</taxon>
        <taxon>Araceae</taxon>
        <taxon>Lemnoideae</taxon>
        <taxon>Spirodela</taxon>
    </lineage>
</organism>
<reference evidence="12" key="1">
    <citation type="submission" date="2020-02" db="EMBL/GenBank/DDBJ databases">
        <authorList>
            <person name="Scholz U."/>
            <person name="Mascher M."/>
            <person name="Fiebig A."/>
        </authorList>
    </citation>
    <scope>NUCLEOTIDE SEQUENCE</scope>
</reference>
<keyword evidence="3 8" id="KW-0812">Transmembrane</keyword>
<feature type="compositionally biased region" description="Basic and acidic residues" evidence="9">
    <location>
        <begin position="579"/>
        <end position="609"/>
    </location>
</feature>
<dbReference type="GO" id="GO:0019829">
    <property type="term" value="F:ATPase-coupled monoatomic cation transmembrane transporter activity"/>
    <property type="evidence" value="ECO:0007669"/>
    <property type="project" value="InterPro"/>
</dbReference>
<accession>A0A7I8LEJ5</accession>
<dbReference type="Gene3D" id="3.40.1110.10">
    <property type="entry name" value="Calcium-transporting ATPase, cytoplasmic domain N"/>
    <property type="match status" value="1"/>
</dbReference>
<feature type="transmembrane region" description="Helical" evidence="8">
    <location>
        <begin position="155"/>
        <end position="179"/>
    </location>
</feature>
<evidence type="ECO:0000256" key="2">
    <source>
        <dbReference type="ARBA" id="ARBA00006024"/>
    </source>
</evidence>
<feature type="transmembrane region" description="Helical" evidence="8">
    <location>
        <begin position="463"/>
        <end position="482"/>
    </location>
</feature>
<dbReference type="Gene3D" id="3.40.50.1000">
    <property type="entry name" value="HAD superfamily/HAD-like"/>
    <property type="match status" value="1"/>
</dbReference>
<dbReference type="GO" id="GO:0046872">
    <property type="term" value="F:metal ion binding"/>
    <property type="evidence" value="ECO:0007669"/>
    <property type="project" value="UniProtKB-KW"/>
</dbReference>
<dbReference type="SFLD" id="SFLDS00003">
    <property type="entry name" value="Haloacid_Dehalogenase"/>
    <property type="match status" value="1"/>
</dbReference>
<dbReference type="PANTHER" id="PTHR48085:SF5">
    <property type="entry name" value="CADMIUM_ZINC-TRANSPORTING ATPASE HMA4-RELATED"/>
    <property type="match status" value="1"/>
</dbReference>
<proteinExistence type="inferred from homology"/>
<keyword evidence="4 8" id="KW-0479">Metal-binding</keyword>
<dbReference type="FunFam" id="3.40.1110.10:FF:000043">
    <property type="entry name" value="Putative cadmium/zinc-transporting ATPase 3"/>
    <property type="match status" value="1"/>
</dbReference>
<dbReference type="GO" id="GO:0005524">
    <property type="term" value="F:ATP binding"/>
    <property type="evidence" value="ECO:0007669"/>
    <property type="project" value="UniProtKB-UniRule"/>
</dbReference>
<evidence type="ECO:0000256" key="8">
    <source>
        <dbReference type="RuleBase" id="RU362081"/>
    </source>
</evidence>
<dbReference type="GO" id="GO:0016887">
    <property type="term" value="F:ATP hydrolysis activity"/>
    <property type="evidence" value="ECO:0007669"/>
    <property type="project" value="InterPro"/>
</dbReference>
<dbReference type="CDD" id="cd02079">
    <property type="entry name" value="P-type_ATPase_HM"/>
    <property type="match status" value="1"/>
</dbReference>
<protein>
    <recommendedName>
        <fullName evidence="10">P-type ATPase A domain-containing protein</fullName>
    </recommendedName>
</protein>
<dbReference type="NCBIfam" id="TIGR01512">
    <property type="entry name" value="ATPase-IB2_Cd"/>
    <property type="match status" value="1"/>
</dbReference>
<dbReference type="InterPro" id="IPR008250">
    <property type="entry name" value="ATPase_P-typ_transduc_dom_A_sf"/>
</dbReference>
<evidence type="ECO:0000313" key="13">
    <source>
        <dbReference type="Proteomes" id="UP000663760"/>
    </source>
</evidence>
<dbReference type="InterPro" id="IPR001757">
    <property type="entry name" value="P_typ_ATPase"/>
</dbReference>
<comment type="similarity">
    <text evidence="2 8">Belongs to the cation transport ATPase (P-type) (TC 3.A.3) family. Type IB subfamily.</text>
</comment>
<dbReference type="FunFam" id="2.70.150.10:FF:000002">
    <property type="entry name" value="Copper-transporting ATPase 1, putative"/>
    <property type="match status" value="1"/>
</dbReference>
<dbReference type="SUPFAM" id="SSF81665">
    <property type="entry name" value="Calcium ATPase, transmembrane domain M"/>
    <property type="match status" value="1"/>
</dbReference>
<dbReference type="SUPFAM" id="SSF56784">
    <property type="entry name" value="HAD-like"/>
    <property type="match status" value="1"/>
</dbReference>
<dbReference type="InterPro" id="IPR023214">
    <property type="entry name" value="HAD_sf"/>
</dbReference>
<keyword evidence="8" id="KW-0067">ATP-binding</keyword>
<feature type="compositionally biased region" description="Basic and acidic residues" evidence="9">
    <location>
        <begin position="616"/>
        <end position="634"/>
    </location>
</feature>
<keyword evidence="7 8" id="KW-0472">Membrane</keyword>
<dbReference type="PANTHER" id="PTHR48085">
    <property type="entry name" value="CADMIUM/ZINC-TRANSPORTING ATPASE HMA2-RELATED"/>
    <property type="match status" value="1"/>
</dbReference>
<dbReference type="SFLD" id="SFLDF00027">
    <property type="entry name" value="p-type_atpase"/>
    <property type="match status" value="1"/>
</dbReference>
<dbReference type="NCBIfam" id="TIGR01494">
    <property type="entry name" value="ATPase_P-type"/>
    <property type="match status" value="1"/>
</dbReference>
<dbReference type="OrthoDB" id="432719at2759"/>
<dbReference type="Pfam" id="PF00122">
    <property type="entry name" value="E1-E2_ATPase"/>
    <property type="match status" value="1"/>
</dbReference>
<dbReference type="InterPro" id="IPR018303">
    <property type="entry name" value="ATPase_P-typ_P_site"/>
</dbReference>
<dbReference type="Pfam" id="PF00702">
    <property type="entry name" value="Hydrolase"/>
    <property type="match status" value="1"/>
</dbReference>
<dbReference type="AlphaFoldDB" id="A0A7I8LEJ5"/>
<sequence>MSALMSMAPQKAVLAETGEVVDAKDVEVNTLLAVKAGELIPIDGVVLDGRCEVDESSLTGESFPVPKHPLSQVWAGTLNINGYVAVRTTASAENSAVAKMTKLVEEAQNSKSRTQRIIDSCAKYYTPAVVLAAALVAVVPTAARADNVKHWLRMSLVLLVCACPCALVLSTPVATFCALSKAAKSGVLVKGGDILEALANTRVVAFDKTGTVTRGEFTVVEFRAIGKSPDVHSLLYWVSSVESKSSHPMAAALADYARFSSIEPRPENVKEFHMYPGEGIYGEIDGHQIYVGNQRIAARAGCAAVPEEVEMEMKGTTVGYVFSGGVPIGVFSLSDTCRTGAAEAVIGLKRMGIKTAMLTGDSKAAAMSAQNQMGDALDMVHAELLPEDKVNIVRNLKVKEGSIVMVGDGMNDAPALAAADVGISMGISGSAIAMETSHVTLMSNDVRKILDAIRLGRKTHRKVVQNIVMSVVTKAAIIALAFAGRPLLWAAILSDVGTCLLVIFNSMLLLNSSRRKKSRCCGSSHKMHSSRNGVHHHAGLRYGHADPCAAAGESCCSRFPDRETEAATAVGKCSGDGTHSHGYPDDHSHHHLHEHDHGHHDSHVQDDNHHHHVHPHGQDHNESGAHSEDEGRNECHSISMSAVEGRRDDCCATTAAENPHHSCCSREDGPAVHVNVDKPGRWSYAACDEAVVCTATCHSHHSCRDFRNRPVSACCQSNCGTLYSSGCEGDLCCVAGGGGGGGGSNLPQLKEIFTE</sequence>
<keyword evidence="13" id="KW-1185">Reference proteome</keyword>
<evidence type="ECO:0000256" key="5">
    <source>
        <dbReference type="ARBA" id="ARBA00022967"/>
    </source>
</evidence>
<dbReference type="InterPro" id="IPR044492">
    <property type="entry name" value="P_typ_ATPase_HD_dom"/>
</dbReference>
<evidence type="ECO:0000256" key="7">
    <source>
        <dbReference type="ARBA" id="ARBA00023136"/>
    </source>
</evidence>
<dbReference type="InterPro" id="IPR036412">
    <property type="entry name" value="HAD-like_sf"/>
</dbReference>
<keyword evidence="6 8" id="KW-1133">Transmembrane helix</keyword>
<dbReference type="Proteomes" id="UP000663760">
    <property type="component" value="Chromosome 14"/>
</dbReference>
<dbReference type="InterPro" id="IPR023299">
    <property type="entry name" value="ATPase_P-typ_cyto_dom_N"/>
</dbReference>
<evidence type="ECO:0000256" key="3">
    <source>
        <dbReference type="ARBA" id="ARBA00022692"/>
    </source>
</evidence>
<evidence type="ECO:0000259" key="10">
    <source>
        <dbReference type="Pfam" id="PF00122"/>
    </source>
</evidence>
<dbReference type="SFLD" id="SFLDG00002">
    <property type="entry name" value="C1.7:_P-type_atpase_like"/>
    <property type="match status" value="1"/>
</dbReference>
<dbReference type="Gene3D" id="2.70.150.10">
    <property type="entry name" value="Calcium-transporting ATPase, cytoplasmic transduction domain A"/>
    <property type="match status" value="1"/>
</dbReference>
<name>A0A7I8LEJ5_SPIIN</name>
<feature type="transmembrane region" description="Helical" evidence="8">
    <location>
        <begin position="488"/>
        <end position="510"/>
    </location>
</feature>
<dbReference type="InterPro" id="IPR023298">
    <property type="entry name" value="ATPase_P-typ_TM_dom_sf"/>
</dbReference>
<evidence type="ECO:0000256" key="6">
    <source>
        <dbReference type="ARBA" id="ARBA00022989"/>
    </source>
</evidence>
<dbReference type="PRINTS" id="PR00120">
    <property type="entry name" value="HATPASE"/>
</dbReference>
<feature type="transmembrane region" description="Helical" evidence="8">
    <location>
        <begin position="124"/>
        <end position="143"/>
    </location>
</feature>
<dbReference type="EMBL" id="LR743601">
    <property type="protein sequence ID" value="CAA2631917.1"/>
    <property type="molecule type" value="Genomic_DNA"/>
</dbReference>
<evidence type="ECO:0000313" key="11">
    <source>
        <dbReference type="EMBL" id="CAA2631917.1"/>
    </source>
</evidence>
<dbReference type="SUPFAM" id="SSF81653">
    <property type="entry name" value="Calcium ATPase, transduction domain A"/>
    <property type="match status" value="1"/>
</dbReference>
<comment type="subcellular location">
    <subcellularLocation>
        <location evidence="1 8">Membrane</location>
    </subcellularLocation>
</comment>
<evidence type="ECO:0000256" key="4">
    <source>
        <dbReference type="ARBA" id="ARBA00022723"/>
    </source>
</evidence>
<dbReference type="NCBIfam" id="TIGR01525">
    <property type="entry name" value="ATPase-IB_hvy"/>
    <property type="match status" value="1"/>
</dbReference>
<evidence type="ECO:0000256" key="1">
    <source>
        <dbReference type="ARBA" id="ARBA00004370"/>
    </source>
</evidence>
<dbReference type="EMBL" id="LR746277">
    <property type="protein sequence ID" value="CAA7408270.1"/>
    <property type="molecule type" value="Genomic_DNA"/>
</dbReference>
<evidence type="ECO:0000313" key="12">
    <source>
        <dbReference type="EMBL" id="CAA7408270.1"/>
    </source>
</evidence>
<gene>
    <name evidence="11" type="ORF">SI7747_14017565</name>
    <name evidence="12" type="ORF">SI8410_14018948</name>
</gene>